<name>A0A0G4IWH4_PLABS</name>
<keyword evidence="10" id="KW-1185">Reference proteome</keyword>
<evidence type="ECO:0000256" key="6">
    <source>
        <dbReference type="SAM" id="SignalP"/>
    </source>
</evidence>
<keyword evidence="3 5" id="KW-0064">Aspartyl protease</keyword>
<evidence type="ECO:0000256" key="1">
    <source>
        <dbReference type="ARBA" id="ARBA00007447"/>
    </source>
</evidence>
<evidence type="ECO:0000256" key="3">
    <source>
        <dbReference type="ARBA" id="ARBA00022750"/>
    </source>
</evidence>
<dbReference type="STRING" id="37360.A0A0G4IWH4"/>
<dbReference type="SUPFAM" id="SSF50630">
    <property type="entry name" value="Acid proteases"/>
    <property type="match status" value="1"/>
</dbReference>
<dbReference type="PROSITE" id="PS00141">
    <property type="entry name" value="ASP_PROTEASE"/>
    <property type="match status" value="1"/>
</dbReference>
<dbReference type="EMBL" id="OVEO01000005">
    <property type="protein sequence ID" value="SPQ95994.1"/>
    <property type="molecule type" value="Genomic_DNA"/>
</dbReference>
<accession>A0A0G4IWH4</accession>
<gene>
    <name evidence="8" type="ORF">PBRA_007242</name>
    <name evidence="9" type="ORF">PLBR_LOCUS3209</name>
</gene>
<dbReference type="Proteomes" id="UP000290189">
    <property type="component" value="Unassembled WGS sequence"/>
</dbReference>
<dbReference type="AlphaFoldDB" id="A0A0G4IWH4"/>
<evidence type="ECO:0000313" key="9">
    <source>
        <dbReference type="EMBL" id="SPQ95994.1"/>
    </source>
</evidence>
<sequence length="356" mass="37799">MLLLWLLVVAAVSATARCAQLTIPLSLQILGLSSSSAQTALYDKASDTQFVGELAIGTPPQTVTVLFDTGSFRTWVPSPTCTASNSGQTKPCNGPVNVERSTTVEKPVPPEPFDEKYVSSSASGTVVYDYVTIGSMTTSDRVPVGLVTRESGASALYSEFSGLMGLGPSSKVLHAVLDATVAGSSNGGSRAFSFYLSTGSKGQLVIGGWDDKHQGGPIQWFPCKPVRSPLAAPYWTVENAQITFGDMSMGTVDAIFDTGTSFISGPPQAVSAIYDKVGANGDGVLPCWKVRSMPNFVVRIGDQRLELSPSQYAYRQTYFYCNVGISSVPLSGQWILGDSFLLNYLSTKSSNVETIT</sequence>
<dbReference type="InterPro" id="IPR021109">
    <property type="entry name" value="Peptidase_aspartic_dom_sf"/>
</dbReference>
<evidence type="ECO:0000256" key="2">
    <source>
        <dbReference type="ARBA" id="ARBA00022670"/>
    </source>
</evidence>
<protein>
    <recommendedName>
        <fullName evidence="7">Peptidase A1 domain-containing protein</fullName>
    </recommendedName>
</protein>
<dbReference type="PRINTS" id="PR00792">
    <property type="entry name" value="PEPSIN"/>
</dbReference>
<evidence type="ECO:0000256" key="4">
    <source>
        <dbReference type="PIRSR" id="PIRSR601461-1"/>
    </source>
</evidence>
<dbReference type="InterPro" id="IPR001969">
    <property type="entry name" value="Aspartic_peptidase_AS"/>
</dbReference>
<dbReference type="GO" id="GO:0006508">
    <property type="term" value="P:proteolysis"/>
    <property type="evidence" value="ECO:0007669"/>
    <property type="project" value="UniProtKB-KW"/>
</dbReference>
<dbReference type="InterPro" id="IPR033121">
    <property type="entry name" value="PEPTIDASE_A1"/>
</dbReference>
<keyword evidence="5" id="KW-0378">Hydrolase</keyword>
<feature type="domain" description="Peptidase A1" evidence="7">
    <location>
        <begin position="50"/>
        <end position="356"/>
    </location>
</feature>
<reference evidence="8 10" key="1">
    <citation type="submission" date="2015-02" db="EMBL/GenBank/DDBJ databases">
        <authorList>
            <person name="Chooi Y.-H."/>
        </authorList>
    </citation>
    <scope>NUCLEOTIDE SEQUENCE [LARGE SCALE GENOMIC DNA]</scope>
    <source>
        <strain evidence="8">E3</strain>
    </source>
</reference>
<dbReference type="EMBL" id="CDSF01000091">
    <property type="protein sequence ID" value="CEO99509.1"/>
    <property type="molecule type" value="Genomic_DNA"/>
</dbReference>
<evidence type="ECO:0000256" key="5">
    <source>
        <dbReference type="RuleBase" id="RU000454"/>
    </source>
</evidence>
<evidence type="ECO:0000313" key="10">
    <source>
        <dbReference type="Proteomes" id="UP000039324"/>
    </source>
</evidence>
<evidence type="ECO:0000313" key="8">
    <source>
        <dbReference type="EMBL" id="CEO99509.1"/>
    </source>
</evidence>
<feature type="signal peptide" evidence="6">
    <location>
        <begin position="1"/>
        <end position="18"/>
    </location>
</feature>
<feature type="active site" evidence="4">
    <location>
        <position position="257"/>
    </location>
</feature>
<feature type="active site" evidence="4">
    <location>
        <position position="68"/>
    </location>
</feature>
<dbReference type="OMA" id="YMDRITM"/>
<reference evidence="9 11" key="2">
    <citation type="submission" date="2018-03" db="EMBL/GenBank/DDBJ databases">
        <authorList>
            <person name="Fogelqvist J."/>
        </authorList>
    </citation>
    <scope>NUCLEOTIDE SEQUENCE [LARGE SCALE GENOMIC DNA]</scope>
</reference>
<evidence type="ECO:0000259" key="7">
    <source>
        <dbReference type="PROSITE" id="PS51767"/>
    </source>
</evidence>
<dbReference type="Gene3D" id="2.40.70.10">
    <property type="entry name" value="Acid Proteases"/>
    <property type="match status" value="2"/>
</dbReference>
<organism evidence="8 10">
    <name type="scientific">Plasmodiophora brassicae</name>
    <name type="common">Clubroot disease agent</name>
    <dbReference type="NCBI Taxonomy" id="37360"/>
    <lineage>
        <taxon>Eukaryota</taxon>
        <taxon>Sar</taxon>
        <taxon>Rhizaria</taxon>
        <taxon>Endomyxa</taxon>
        <taxon>Phytomyxea</taxon>
        <taxon>Plasmodiophorida</taxon>
        <taxon>Plasmodiophoridae</taxon>
        <taxon>Plasmodiophora</taxon>
    </lineage>
</organism>
<dbReference type="OrthoDB" id="15189at2759"/>
<keyword evidence="6" id="KW-0732">Signal</keyword>
<evidence type="ECO:0000313" key="11">
    <source>
        <dbReference type="Proteomes" id="UP000290189"/>
    </source>
</evidence>
<comment type="similarity">
    <text evidence="1 5">Belongs to the peptidase A1 family.</text>
</comment>
<dbReference type="PANTHER" id="PTHR47966:SF51">
    <property type="entry name" value="BETA-SITE APP-CLEAVING ENZYME, ISOFORM A-RELATED"/>
    <property type="match status" value="1"/>
</dbReference>
<dbReference type="PANTHER" id="PTHR47966">
    <property type="entry name" value="BETA-SITE APP-CLEAVING ENZYME, ISOFORM A-RELATED"/>
    <property type="match status" value="1"/>
</dbReference>
<dbReference type="InterPro" id="IPR001461">
    <property type="entry name" value="Aspartic_peptidase_A1"/>
</dbReference>
<dbReference type="PROSITE" id="PS51767">
    <property type="entry name" value="PEPTIDASE_A1"/>
    <property type="match status" value="1"/>
</dbReference>
<dbReference type="Proteomes" id="UP000039324">
    <property type="component" value="Unassembled WGS sequence"/>
</dbReference>
<feature type="chain" id="PRO_5033223359" description="Peptidase A1 domain-containing protein" evidence="6">
    <location>
        <begin position="19"/>
        <end position="356"/>
    </location>
</feature>
<dbReference type="InterPro" id="IPR034164">
    <property type="entry name" value="Pepsin-like_dom"/>
</dbReference>
<proteinExistence type="inferred from homology"/>
<keyword evidence="2 5" id="KW-0645">Protease</keyword>
<geneLocation type="mitochondrion" evidence="9"/>
<dbReference type="GO" id="GO:0004190">
    <property type="term" value="F:aspartic-type endopeptidase activity"/>
    <property type="evidence" value="ECO:0007669"/>
    <property type="project" value="UniProtKB-KW"/>
</dbReference>
<dbReference type="CDD" id="cd05471">
    <property type="entry name" value="pepsin_like"/>
    <property type="match status" value="1"/>
</dbReference>
<dbReference type="Pfam" id="PF00026">
    <property type="entry name" value="Asp"/>
    <property type="match status" value="1"/>
</dbReference>
<keyword evidence="9" id="KW-0496">Mitochondrion</keyword>